<accession>A0A699YXK8</accession>
<evidence type="ECO:0000256" key="1">
    <source>
        <dbReference type="ARBA" id="ARBA00004141"/>
    </source>
</evidence>
<feature type="transmembrane region" description="Helical" evidence="5">
    <location>
        <begin position="153"/>
        <end position="176"/>
    </location>
</feature>
<evidence type="ECO:0000256" key="2">
    <source>
        <dbReference type="ARBA" id="ARBA00022692"/>
    </source>
</evidence>
<dbReference type="PANTHER" id="PTHR10037:SF62">
    <property type="entry name" value="SODIUM CHANNEL PROTEIN 60E"/>
    <property type="match status" value="1"/>
</dbReference>
<evidence type="ECO:0000313" key="7">
    <source>
        <dbReference type="EMBL" id="GFH14993.1"/>
    </source>
</evidence>
<feature type="domain" description="Ion transport" evidence="6">
    <location>
        <begin position="41"/>
        <end position="188"/>
    </location>
</feature>
<dbReference type="GO" id="GO:0001518">
    <property type="term" value="C:voltage-gated sodium channel complex"/>
    <property type="evidence" value="ECO:0007669"/>
    <property type="project" value="TreeGrafter"/>
</dbReference>
<keyword evidence="3 5" id="KW-1133">Transmembrane helix</keyword>
<dbReference type="EMBL" id="BLLF01000792">
    <property type="protein sequence ID" value="GFH14993.1"/>
    <property type="molecule type" value="Genomic_DNA"/>
</dbReference>
<keyword evidence="2 5" id="KW-0812">Transmembrane</keyword>
<protein>
    <recommendedName>
        <fullName evidence="6">Ion transport domain-containing protein</fullName>
    </recommendedName>
</protein>
<keyword evidence="4 5" id="KW-0472">Membrane</keyword>
<name>A0A699YXK8_HAELA</name>
<dbReference type="AlphaFoldDB" id="A0A699YXK8"/>
<dbReference type="InterPro" id="IPR043203">
    <property type="entry name" value="VGCC_Ca_Na"/>
</dbReference>
<evidence type="ECO:0000256" key="3">
    <source>
        <dbReference type="ARBA" id="ARBA00022989"/>
    </source>
</evidence>
<evidence type="ECO:0000313" key="8">
    <source>
        <dbReference type="Proteomes" id="UP000485058"/>
    </source>
</evidence>
<dbReference type="Proteomes" id="UP000485058">
    <property type="component" value="Unassembled WGS sequence"/>
</dbReference>
<dbReference type="SUPFAM" id="SSF81324">
    <property type="entry name" value="Voltage-gated potassium channels"/>
    <property type="match status" value="1"/>
</dbReference>
<dbReference type="Pfam" id="PF00520">
    <property type="entry name" value="Ion_trans"/>
    <property type="match status" value="1"/>
</dbReference>
<proteinExistence type="predicted"/>
<dbReference type="InterPro" id="IPR027359">
    <property type="entry name" value="Volt_channel_dom_sf"/>
</dbReference>
<keyword evidence="8" id="KW-1185">Reference proteome</keyword>
<evidence type="ECO:0000256" key="5">
    <source>
        <dbReference type="SAM" id="Phobius"/>
    </source>
</evidence>
<comment type="subcellular location">
    <subcellularLocation>
        <location evidence="1">Membrane</location>
        <topology evidence="1">Multi-pass membrane protein</topology>
    </subcellularLocation>
</comment>
<dbReference type="InterPro" id="IPR005821">
    <property type="entry name" value="Ion_trans_dom"/>
</dbReference>
<dbReference type="PANTHER" id="PTHR10037">
    <property type="entry name" value="VOLTAGE-GATED CATION CHANNEL CALCIUM AND SODIUM"/>
    <property type="match status" value="1"/>
</dbReference>
<organism evidence="7 8">
    <name type="scientific">Haematococcus lacustris</name>
    <name type="common">Green alga</name>
    <name type="synonym">Haematococcus pluvialis</name>
    <dbReference type="NCBI Taxonomy" id="44745"/>
    <lineage>
        <taxon>Eukaryota</taxon>
        <taxon>Viridiplantae</taxon>
        <taxon>Chlorophyta</taxon>
        <taxon>core chlorophytes</taxon>
        <taxon>Chlorophyceae</taxon>
        <taxon>CS clade</taxon>
        <taxon>Chlamydomonadales</taxon>
        <taxon>Haematococcaceae</taxon>
        <taxon>Haematococcus</taxon>
    </lineage>
</organism>
<dbReference type="GO" id="GO:0005248">
    <property type="term" value="F:voltage-gated sodium channel activity"/>
    <property type="evidence" value="ECO:0007669"/>
    <property type="project" value="TreeGrafter"/>
</dbReference>
<comment type="caution">
    <text evidence="7">The sequence shown here is derived from an EMBL/GenBank/DDBJ whole genome shotgun (WGS) entry which is preliminary data.</text>
</comment>
<sequence>MGYASAPETLVSGELEQEPPASTLWGRIRHLAMLACTHEDFETLVLLAVLGNCVTLSAHDPLLGDKEGRNHGLFWAVLKVVAETPAVYVKDPWNVFDALLVGIGYTQFIPSDSGNTAGMRALRALRALRPLRTISRFPALKDVTETLFQALPLLGAVAALLAFHLYFFSTLGVALFSDAYHKACYDPTTDSLEPGGEHLEALLCMWQQGQQCMWQQG</sequence>
<dbReference type="Gene3D" id="1.20.120.350">
    <property type="entry name" value="Voltage-gated potassium channels. Chain C"/>
    <property type="match status" value="1"/>
</dbReference>
<evidence type="ECO:0000256" key="4">
    <source>
        <dbReference type="ARBA" id="ARBA00023136"/>
    </source>
</evidence>
<gene>
    <name evidence="7" type="ORF">HaLaN_11140</name>
</gene>
<reference evidence="7 8" key="1">
    <citation type="submission" date="2020-02" db="EMBL/GenBank/DDBJ databases">
        <title>Draft genome sequence of Haematococcus lacustris strain NIES-144.</title>
        <authorList>
            <person name="Morimoto D."/>
            <person name="Nakagawa S."/>
            <person name="Yoshida T."/>
            <person name="Sawayama S."/>
        </authorList>
    </citation>
    <scope>NUCLEOTIDE SEQUENCE [LARGE SCALE GENOMIC DNA]</scope>
    <source>
        <strain evidence="7 8">NIES-144</strain>
    </source>
</reference>
<evidence type="ECO:0000259" key="6">
    <source>
        <dbReference type="Pfam" id="PF00520"/>
    </source>
</evidence>